<evidence type="ECO:0000313" key="2">
    <source>
        <dbReference type="WBParaSite" id="JU765_v2.g1203.t1"/>
    </source>
</evidence>
<protein>
    <submittedName>
        <fullName evidence="2">Uncharacterized protein</fullName>
    </submittedName>
</protein>
<dbReference type="WBParaSite" id="JU765_v2.g1203.t1">
    <property type="protein sequence ID" value="JU765_v2.g1203.t1"/>
    <property type="gene ID" value="JU765_v2.g1203"/>
</dbReference>
<accession>A0AC34Q1S6</accession>
<name>A0AC34Q1S6_9BILA</name>
<organism evidence="1 2">
    <name type="scientific">Panagrolaimus sp. JU765</name>
    <dbReference type="NCBI Taxonomy" id="591449"/>
    <lineage>
        <taxon>Eukaryota</taxon>
        <taxon>Metazoa</taxon>
        <taxon>Ecdysozoa</taxon>
        <taxon>Nematoda</taxon>
        <taxon>Chromadorea</taxon>
        <taxon>Rhabditida</taxon>
        <taxon>Tylenchina</taxon>
        <taxon>Panagrolaimomorpha</taxon>
        <taxon>Panagrolaimoidea</taxon>
        <taxon>Panagrolaimidae</taxon>
        <taxon>Panagrolaimus</taxon>
    </lineage>
</organism>
<reference evidence="2" key="1">
    <citation type="submission" date="2022-11" db="UniProtKB">
        <authorList>
            <consortium name="WormBaseParasite"/>
        </authorList>
    </citation>
    <scope>IDENTIFICATION</scope>
</reference>
<sequence>MVESSNALIIGIFSTLGILILLGSIGGTGYHFYKKYKKKKQLESELKQKKTQEWNQRLSQFEVTVQKEEQQRRIEERKSKKSAAEMLLKAEEERLRQQENERKVAEAVVPIIEERKSKKSAAEMLLKAEEERLRQQENERKVAEAVVPMLELQPTPPSSAPNPVSEMANFEGKSIMTSTIGQVSAMKTIMEKNKDKKKEKTVCVEIDKPEASLVLKMQKIGASTDLSSKKSASKIKHESNHVDVSTVVTKNVIEPVDEKEKIVATKIPNLSTLKTEISQVEIPMNLMNKKNDEKSDNSVKTKNLVVQNALETDEETNNCPEQDDSKRKKFKELFEQ</sequence>
<dbReference type="Proteomes" id="UP000887576">
    <property type="component" value="Unplaced"/>
</dbReference>
<evidence type="ECO:0000313" key="1">
    <source>
        <dbReference type="Proteomes" id="UP000887576"/>
    </source>
</evidence>
<proteinExistence type="predicted"/>